<name>A0A1V8S9T6_9PEZI</name>
<dbReference type="GO" id="GO:0000981">
    <property type="term" value="F:DNA-binding transcription factor activity, RNA polymerase II-specific"/>
    <property type="evidence" value="ECO:0007669"/>
    <property type="project" value="TreeGrafter"/>
</dbReference>
<dbReference type="AlphaFoldDB" id="A0A1V8S9T6"/>
<dbReference type="EMBL" id="NAJO01000083">
    <property type="protein sequence ID" value="OQN95621.1"/>
    <property type="molecule type" value="Genomic_DNA"/>
</dbReference>
<accession>A0A1V8S9T6</accession>
<keyword evidence="2" id="KW-0805">Transcription regulation</keyword>
<evidence type="ECO:0000313" key="8">
    <source>
        <dbReference type="Proteomes" id="UP000192596"/>
    </source>
</evidence>
<evidence type="ECO:0000256" key="5">
    <source>
        <dbReference type="ARBA" id="ARBA00023242"/>
    </source>
</evidence>
<keyword evidence="5" id="KW-0539">Nucleus</keyword>
<evidence type="ECO:0000256" key="4">
    <source>
        <dbReference type="ARBA" id="ARBA00023163"/>
    </source>
</evidence>
<keyword evidence="3" id="KW-0238">DNA-binding</keyword>
<evidence type="ECO:0000313" key="7">
    <source>
        <dbReference type="EMBL" id="OQN95621.1"/>
    </source>
</evidence>
<evidence type="ECO:0000256" key="1">
    <source>
        <dbReference type="ARBA" id="ARBA00004123"/>
    </source>
</evidence>
<dbReference type="GO" id="GO:0000976">
    <property type="term" value="F:transcription cis-regulatory region binding"/>
    <property type="evidence" value="ECO:0007669"/>
    <property type="project" value="TreeGrafter"/>
</dbReference>
<keyword evidence="4" id="KW-0804">Transcription</keyword>
<organism evidence="7 8">
    <name type="scientific">Cryoendolithus antarcticus</name>
    <dbReference type="NCBI Taxonomy" id="1507870"/>
    <lineage>
        <taxon>Eukaryota</taxon>
        <taxon>Fungi</taxon>
        <taxon>Dikarya</taxon>
        <taxon>Ascomycota</taxon>
        <taxon>Pezizomycotina</taxon>
        <taxon>Dothideomycetes</taxon>
        <taxon>Dothideomycetidae</taxon>
        <taxon>Cladosporiales</taxon>
        <taxon>Cladosporiaceae</taxon>
        <taxon>Cryoendolithus</taxon>
    </lineage>
</organism>
<dbReference type="OrthoDB" id="3365636at2759"/>
<evidence type="ECO:0000256" key="6">
    <source>
        <dbReference type="SAM" id="MobiDB-lite"/>
    </source>
</evidence>
<comment type="caution">
    <text evidence="7">The sequence shown here is derived from an EMBL/GenBank/DDBJ whole genome shotgun (WGS) entry which is preliminary data.</text>
</comment>
<dbReference type="STRING" id="1507870.A0A1V8S9T6"/>
<protein>
    <recommendedName>
        <fullName evidence="9">Transcription factor domain-containing protein</fullName>
    </recommendedName>
</protein>
<evidence type="ECO:0000256" key="3">
    <source>
        <dbReference type="ARBA" id="ARBA00023125"/>
    </source>
</evidence>
<comment type="subcellular location">
    <subcellularLocation>
        <location evidence="1">Nucleus</location>
    </subcellularLocation>
</comment>
<dbReference type="InterPro" id="IPR051089">
    <property type="entry name" value="prtT"/>
</dbReference>
<feature type="region of interest" description="Disordered" evidence="6">
    <location>
        <begin position="1"/>
        <end position="42"/>
    </location>
</feature>
<proteinExistence type="predicted"/>
<sequence>MLASQQIHDKQNEPRTEIEATVPQQGQHYGDMPKKRKLEPASDGPIEPAWKIDLFDSSSASAQVLATADLFKAVMSPILLHAIILAAAHGILSIEDFDAVALSFIGTISTEVLSGGKKSIELLQALQVASLWYCAPRTHQSIATLFQFLNVAQVMALDLGCGGDLDPPGEFVPPELAVGHTVPAKRGWLVCFVLGASSLFHRRRPGDQRWTTHHSECLHALETSPDAREGDRLLALHIRGERLGLNILQRLALSESIPSATIGEPLTSLTIQDLEREVHEWRALIPSDLDHPNLQTVAFAAEILIHEAVLHTGTNKQSFAVPYLPHRLFIGGYPTPKVTSEHVYSLQALKQACHNTIEAACSVSKEDFLALPYFLFAPRIAYAAFILAKIHIAVTAPGNTLGVIMSPSEVQLDYYLAKIVTFNERTRYDGSPGAATRVLEGCPMLSAWLVQYEQQLATSSDTISPTYDSSTMDDMPTEAVLAMVSPNESKLVVSDVTLPDLSWNWDAFLDFGPCAGDFDLTEFFAFGDVGGATGKVNAG</sequence>
<dbReference type="PANTHER" id="PTHR31845:SF39">
    <property type="entry name" value="TRANSCRIPTION FACTOR PBCR-RELATED"/>
    <property type="match status" value="1"/>
</dbReference>
<evidence type="ECO:0000256" key="2">
    <source>
        <dbReference type="ARBA" id="ARBA00023015"/>
    </source>
</evidence>
<keyword evidence="8" id="KW-1185">Reference proteome</keyword>
<gene>
    <name evidence="7" type="ORF">B0A48_18220</name>
</gene>
<dbReference type="Proteomes" id="UP000192596">
    <property type="component" value="Unassembled WGS sequence"/>
</dbReference>
<evidence type="ECO:0008006" key="9">
    <source>
        <dbReference type="Google" id="ProtNLM"/>
    </source>
</evidence>
<feature type="compositionally biased region" description="Basic and acidic residues" evidence="6">
    <location>
        <begin position="7"/>
        <end position="18"/>
    </location>
</feature>
<dbReference type="GO" id="GO:0005634">
    <property type="term" value="C:nucleus"/>
    <property type="evidence" value="ECO:0007669"/>
    <property type="project" value="UniProtKB-SubCell"/>
</dbReference>
<reference evidence="8" key="1">
    <citation type="submission" date="2017-03" db="EMBL/GenBank/DDBJ databases">
        <title>Genomes of endolithic fungi from Antarctica.</title>
        <authorList>
            <person name="Coleine C."/>
            <person name="Masonjones S."/>
            <person name="Stajich J.E."/>
        </authorList>
    </citation>
    <scope>NUCLEOTIDE SEQUENCE [LARGE SCALE GENOMIC DNA]</scope>
    <source>
        <strain evidence="8">CCFEE 5527</strain>
    </source>
</reference>
<dbReference type="InParanoid" id="A0A1V8S9T6"/>
<dbReference type="PANTHER" id="PTHR31845">
    <property type="entry name" value="FINGER DOMAIN PROTEIN, PUTATIVE-RELATED"/>
    <property type="match status" value="1"/>
</dbReference>